<dbReference type="InterPro" id="IPR040756">
    <property type="entry name" value="Peptidase_M61_N"/>
</dbReference>
<protein>
    <submittedName>
        <fullName evidence="3">Glycyl aminopeptidase. Metallo peptidase. MEROPS family M61</fullName>
    </submittedName>
</protein>
<feature type="domain" description="Peptidase M61 N-terminal" evidence="2">
    <location>
        <begin position="67"/>
        <end position="240"/>
    </location>
</feature>
<evidence type="ECO:0000313" key="4">
    <source>
        <dbReference type="Proteomes" id="UP000238701"/>
    </source>
</evidence>
<dbReference type="InterPro" id="IPR024191">
    <property type="entry name" value="Peptidase_M61"/>
</dbReference>
<dbReference type="SUPFAM" id="SSF50156">
    <property type="entry name" value="PDZ domain-like"/>
    <property type="match status" value="1"/>
</dbReference>
<dbReference type="InterPro" id="IPR027268">
    <property type="entry name" value="Peptidase_M4/M1_CTD_sf"/>
</dbReference>
<dbReference type="Gene3D" id="2.60.40.3650">
    <property type="match status" value="1"/>
</dbReference>
<dbReference type="EMBL" id="OMOD01000194">
    <property type="protein sequence ID" value="SPF49859.1"/>
    <property type="molecule type" value="Genomic_DNA"/>
</dbReference>
<accession>A0A2U3LDM4</accession>
<feature type="domain" description="Peptidase M61 catalytic" evidence="1">
    <location>
        <begin position="337"/>
        <end position="452"/>
    </location>
</feature>
<dbReference type="InterPro" id="IPR007963">
    <property type="entry name" value="Peptidase_M61_catalytic"/>
</dbReference>
<dbReference type="AlphaFoldDB" id="A0A2U3LDM4"/>
<dbReference type="Gene3D" id="1.10.390.10">
    <property type="entry name" value="Neutral Protease Domain 2"/>
    <property type="match status" value="1"/>
</dbReference>
<keyword evidence="3" id="KW-0378">Hydrolase</keyword>
<dbReference type="GO" id="GO:0004177">
    <property type="term" value="F:aminopeptidase activity"/>
    <property type="evidence" value="ECO:0007669"/>
    <property type="project" value="UniProtKB-KW"/>
</dbReference>
<gene>
    <name evidence="3" type="ORF">SBA1_950008</name>
</gene>
<dbReference type="PIRSF" id="PIRSF016493">
    <property type="entry name" value="Glycyl_aminpptds"/>
    <property type="match status" value="1"/>
</dbReference>
<name>A0A2U3LDM4_9BACT</name>
<dbReference type="Pfam" id="PF05299">
    <property type="entry name" value="Peptidase_M61"/>
    <property type="match status" value="1"/>
</dbReference>
<evidence type="ECO:0000259" key="2">
    <source>
        <dbReference type="Pfam" id="PF17899"/>
    </source>
</evidence>
<evidence type="ECO:0000313" key="3">
    <source>
        <dbReference type="EMBL" id="SPF49859.1"/>
    </source>
</evidence>
<reference evidence="4" key="1">
    <citation type="submission" date="2018-02" db="EMBL/GenBank/DDBJ databases">
        <authorList>
            <person name="Hausmann B."/>
        </authorList>
    </citation>
    <scope>NUCLEOTIDE SEQUENCE [LARGE SCALE GENOMIC DNA]</scope>
    <source>
        <strain evidence="4">Peat soil MAG SbA1</strain>
    </source>
</reference>
<organism evidence="3 4">
    <name type="scientific">Candidatus Sulfotelmatobacter kueseliae</name>
    <dbReference type="NCBI Taxonomy" id="2042962"/>
    <lineage>
        <taxon>Bacteria</taxon>
        <taxon>Pseudomonadati</taxon>
        <taxon>Acidobacteriota</taxon>
        <taxon>Terriglobia</taxon>
        <taxon>Terriglobales</taxon>
        <taxon>Candidatus Korobacteraceae</taxon>
        <taxon>Candidatus Sulfotelmatobacter</taxon>
    </lineage>
</organism>
<dbReference type="Pfam" id="PF17899">
    <property type="entry name" value="Peptidase_M61_N"/>
    <property type="match status" value="1"/>
</dbReference>
<proteinExistence type="predicted"/>
<sequence>MIEKNSKANPIHPLMSIQPLGRGRVRTPASTPIAWRLNFYFLRQVAVIFLAFICVPKTGAVSGPLKLSVDAQQVARRILHVTMTIPTAPGPITLVYPKWIPGQHSPVGPINDVVGLKFTSGGAAVLWQRDDVDMYAFHLQVPLGASEVEAEFYLTGTSDESGYLLGNSSAQQQMMLDWDQVILYPLGVPTDAQTIQAQLTLPAAWKFGTALAVDSQEGQVITFKPVSVTMLVDSPLLAGARLREIDITPPGETRIHKLDLAAESAAALDIPEDVIAHYRRLVAETGALFKARHYEHYNFLVWLHGTYQDGLEHHQSSDNRLPEMGLADAQWRRIQGDLLGHEMVHSWNGKYRRPAGLATPNYQEPIKGDLLWVYEGLTNYLGQVLAARSGLWTPDDYRDRLALIAAELDNRPGRSWRPLQDTAVSAPILYGSSPEWEAWRRSADFYEEGSLLWLEVDTIIRTQSKGTKTLDDFCRVFEGGESTPPVMIPYTFDDIVTALNSVVPYDWRGLFHARLTSLSPHAALDGIYTAGWRLTYTDTPSELNNAMEAKLDSLDMRFSIGMLLDISGKIVDVLPGTPSDIAGLAPGMSLIAVNRRHFSPQVLRDALKRGKDTPADLDLIITNQDDFLTVRVEYHAGERYPRLERDGSKPDMLSSILAPLSAVR</sequence>
<keyword evidence="3" id="KW-0645">Protease</keyword>
<dbReference type="Proteomes" id="UP000238701">
    <property type="component" value="Unassembled WGS sequence"/>
</dbReference>
<dbReference type="OrthoDB" id="9778516at2"/>
<dbReference type="InterPro" id="IPR036034">
    <property type="entry name" value="PDZ_sf"/>
</dbReference>
<keyword evidence="3" id="KW-0031">Aminopeptidase</keyword>
<evidence type="ECO:0000259" key="1">
    <source>
        <dbReference type="Pfam" id="PF05299"/>
    </source>
</evidence>